<proteinExistence type="predicted"/>
<dbReference type="KEGG" id="mech:Q9L42_020080"/>
<reference evidence="2 3" key="1">
    <citation type="journal article" date="2024" name="Microbiology">
        <title>Methylomarinum rosea sp. nov., a novel halophilic methanotrophic bacterium from the hypersaline Lake Elton.</title>
        <authorList>
            <person name="Suleimanov R.Z."/>
            <person name="Oshkin I.Y."/>
            <person name="Danilova O.V."/>
            <person name="Suzina N.E."/>
            <person name="Dedysh S.N."/>
        </authorList>
    </citation>
    <scope>NUCLEOTIDE SEQUENCE [LARGE SCALE GENOMIC DNA]</scope>
    <source>
        <strain evidence="2 3">Ch1-1</strain>
    </source>
</reference>
<organism evidence="2 3">
    <name type="scientific">Methylomarinum roseum</name>
    <dbReference type="NCBI Taxonomy" id="3067653"/>
    <lineage>
        <taxon>Bacteria</taxon>
        <taxon>Pseudomonadati</taxon>
        <taxon>Pseudomonadota</taxon>
        <taxon>Gammaproteobacteria</taxon>
        <taxon>Methylococcales</taxon>
        <taxon>Methylococcaceae</taxon>
        <taxon>Methylomarinum</taxon>
    </lineage>
</organism>
<evidence type="ECO:0000313" key="3">
    <source>
        <dbReference type="Proteomes" id="UP001225378"/>
    </source>
</evidence>
<evidence type="ECO:0000313" key="2">
    <source>
        <dbReference type="EMBL" id="XBS20611.1"/>
    </source>
</evidence>
<feature type="region of interest" description="Disordered" evidence="1">
    <location>
        <begin position="84"/>
        <end position="108"/>
    </location>
</feature>
<dbReference type="EMBL" id="CP157743">
    <property type="protein sequence ID" value="XBS20611.1"/>
    <property type="molecule type" value="Genomic_DNA"/>
</dbReference>
<gene>
    <name evidence="2" type="ORF">Q9L42_020080</name>
</gene>
<dbReference type="RefSeq" id="WP_305906619.1">
    <property type="nucleotide sequence ID" value="NZ_CP157743.1"/>
</dbReference>
<protein>
    <submittedName>
        <fullName evidence="2">Uncharacterized protein</fullName>
    </submittedName>
</protein>
<keyword evidence="3" id="KW-1185">Reference proteome</keyword>
<evidence type="ECO:0000256" key="1">
    <source>
        <dbReference type="SAM" id="MobiDB-lite"/>
    </source>
</evidence>
<dbReference type="AlphaFoldDB" id="A0AAU7NUD6"/>
<feature type="compositionally biased region" description="Basic and acidic residues" evidence="1">
    <location>
        <begin position="96"/>
        <end position="108"/>
    </location>
</feature>
<name>A0AAU7NUD6_9GAMM</name>
<sequence length="108" mass="12240">MMDQAKMQQMMQQMQNMQRCMQGIDQAEMKALEQRGRTMEAELRGLCAQGKREEAQTAALEFAMETAENSALQTMKKCGEQMQGLLPDLPLGPSRNDLKDRHVCDGMQ</sequence>
<dbReference type="Proteomes" id="UP001225378">
    <property type="component" value="Chromosome"/>
</dbReference>
<accession>A0AAU7NUD6</accession>